<dbReference type="SMART" id="SM00304">
    <property type="entry name" value="HAMP"/>
    <property type="match status" value="1"/>
</dbReference>
<dbReference type="PANTHER" id="PTHR32089">
    <property type="entry name" value="METHYL-ACCEPTING CHEMOTAXIS PROTEIN MCPB"/>
    <property type="match status" value="1"/>
</dbReference>
<evidence type="ECO:0000256" key="1">
    <source>
        <dbReference type="ARBA" id="ARBA00022692"/>
    </source>
</evidence>
<name>A0A1I0ZBA1_9CELL</name>
<dbReference type="SUPFAM" id="SSF58104">
    <property type="entry name" value="Methyl-accepting chemotaxis protein (MCP) signaling domain"/>
    <property type="match status" value="1"/>
</dbReference>
<feature type="transmembrane region" description="Helical" evidence="7">
    <location>
        <begin position="37"/>
        <end position="61"/>
    </location>
</feature>
<reference evidence="10 11" key="1">
    <citation type="submission" date="2016-10" db="EMBL/GenBank/DDBJ databases">
        <authorList>
            <person name="de Groot N.N."/>
        </authorList>
    </citation>
    <scope>NUCLEOTIDE SEQUENCE [LARGE SCALE GENOMIC DNA]</scope>
    <source>
        <strain evidence="10 11">CGMCC 4.6945</strain>
    </source>
</reference>
<accession>A0A1I0ZBA1</accession>
<evidence type="ECO:0000313" key="10">
    <source>
        <dbReference type="EMBL" id="SFB23029.1"/>
    </source>
</evidence>
<dbReference type="InterPro" id="IPR003660">
    <property type="entry name" value="HAMP_dom"/>
</dbReference>
<dbReference type="AlphaFoldDB" id="A0A1I0ZBA1"/>
<feature type="domain" description="HAMP" evidence="9">
    <location>
        <begin position="238"/>
        <end position="290"/>
    </location>
</feature>
<evidence type="ECO:0000256" key="5">
    <source>
        <dbReference type="PROSITE-ProRule" id="PRU00284"/>
    </source>
</evidence>
<keyword evidence="3 5" id="KW-0807">Transducer</keyword>
<dbReference type="InterPro" id="IPR004089">
    <property type="entry name" value="MCPsignal_dom"/>
</dbReference>
<dbReference type="Pfam" id="PF00672">
    <property type="entry name" value="HAMP"/>
    <property type="match status" value="1"/>
</dbReference>
<dbReference type="OrthoDB" id="4815758at2"/>
<dbReference type="EMBL" id="FOKA01000010">
    <property type="protein sequence ID" value="SFB23029.1"/>
    <property type="molecule type" value="Genomic_DNA"/>
</dbReference>
<feature type="compositionally biased region" description="Low complexity" evidence="6">
    <location>
        <begin position="1"/>
        <end position="15"/>
    </location>
</feature>
<dbReference type="Pfam" id="PF12729">
    <property type="entry name" value="4HB_MCP_1"/>
    <property type="match status" value="1"/>
</dbReference>
<comment type="similarity">
    <text evidence="4">Belongs to the methyl-accepting chemotaxis (MCP) protein family.</text>
</comment>
<keyword evidence="11" id="KW-1185">Reference proteome</keyword>
<evidence type="ECO:0000313" key="11">
    <source>
        <dbReference type="Proteomes" id="UP000199012"/>
    </source>
</evidence>
<sequence>MSAPTVATAPRVPGAPGRGARRSPLAWLQDRGVRLQVLVAVSLAGLVAVLVGVVGITALAANDARTTALYEQNFVGLQDAAGVRRATLSMRLNVVNYAVSGSEADREKYLRTLDEDEEALRAGLASLTTPPVDERTLSLVADYEAALEQYLTIRDEQMLPAADAGDLDAFRTARDETAAPVIAAMMDDLQALVDGEKAQGQAASADAHALFLSSRTQMLVALVVGIVVALGAGLLVAGSIAGRLARVRDVAQAVARGDLTRSSGVTSGDEVGAVAVALDEASAALRGLVTTIEASASSLASASEEMSATSHQIAAAAEQTADQAGVVSASAEQVSRNVQTVAAGTEQMGASIHEIAENAARAAEVARRAVSDAAETTATMTRLGDSSREIGDVVKVITSIAEQTNLLALNATIEAARAGEAGKGFAVVAGEVKELAQETARATEDIARRVDAIQSDTAGAAAAIGQISGVIDSISDFQSTIAAAVEEQTATTSEMTRSVAEAATGSGEIARTIVQVAEAAGSTTQGVGESQQAVQEMARMSAELRTLVGRFQV</sequence>
<dbReference type="Proteomes" id="UP000199012">
    <property type="component" value="Unassembled WGS sequence"/>
</dbReference>
<evidence type="ECO:0000256" key="2">
    <source>
        <dbReference type="ARBA" id="ARBA00022989"/>
    </source>
</evidence>
<dbReference type="Gene3D" id="1.10.287.950">
    <property type="entry name" value="Methyl-accepting chemotaxis protein"/>
    <property type="match status" value="1"/>
</dbReference>
<feature type="region of interest" description="Disordered" evidence="6">
    <location>
        <begin position="1"/>
        <end position="21"/>
    </location>
</feature>
<evidence type="ECO:0000256" key="6">
    <source>
        <dbReference type="SAM" id="MobiDB-lite"/>
    </source>
</evidence>
<feature type="transmembrane region" description="Helical" evidence="7">
    <location>
        <begin position="219"/>
        <end position="241"/>
    </location>
</feature>
<dbReference type="CDD" id="cd06225">
    <property type="entry name" value="HAMP"/>
    <property type="match status" value="1"/>
</dbReference>
<dbReference type="Pfam" id="PF00015">
    <property type="entry name" value="MCPsignal"/>
    <property type="match status" value="1"/>
</dbReference>
<evidence type="ECO:0000256" key="3">
    <source>
        <dbReference type="ARBA" id="ARBA00023224"/>
    </source>
</evidence>
<dbReference type="PROSITE" id="PS50885">
    <property type="entry name" value="HAMP"/>
    <property type="match status" value="1"/>
</dbReference>
<dbReference type="RefSeq" id="WP_090033395.1">
    <property type="nucleotide sequence ID" value="NZ_FOKA01000010.1"/>
</dbReference>
<dbReference type="STRING" id="988821.SAMN05421867_110110"/>
<organism evidence="10 11">
    <name type="scientific">Cellulomonas marina</name>
    <dbReference type="NCBI Taxonomy" id="988821"/>
    <lineage>
        <taxon>Bacteria</taxon>
        <taxon>Bacillati</taxon>
        <taxon>Actinomycetota</taxon>
        <taxon>Actinomycetes</taxon>
        <taxon>Micrococcales</taxon>
        <taxon>Cellulomonadaceae</taxon>
        <taxon>Cellulomonas</taxon>
    </lineage>
</organism>
<evidence type="ECO:0000256" key="4">
    <source>
        <dbReference type="ARBA" id="ARBA00029447"/>
    </source>
</evidence>
<keyword evidence="7" id="KW-0472">Membrane</keyword>
<dbReference type="PANTHER" id="PTHR32089:SF112">
    <property type="entry name" value="LYSOZYME-LIKE PROTEIN-RELATED"/>
    <property type="match status" value="1"/>
</dbReference>
<dbReference type="SMART" id="SM00283">
    <property type="entry name" value="MA"/>
    <property type="match status" value="1"/>
</dbReference>
<keyword evidence="2 7" id="KW-1133">Transmembrane helix</keyword>
<feature type="domain" description="Methyl-accepting transducer" evidence="8">
    <location>
        <begin position="295"/>
        <end position="538"/>
    </location>
</feature>
<dbReference type="GO" id="GO:0016020">
    <property type="term" value="C:membrane"/>
    <property type="evidence" value="ECO:0007669"/>
    <property type="project" value="InterPro"/>
</dbReference>
<keyword evidence="1 7" id="KW-0812">Transmembrane</keyword>
<dbReference type="PROSITE" id="PS50111">
    <property type="entry name" value="CHEMOTAXIS_TRANSDUC_2"/>
    <property type="match status" value="1"/>
</dbReference>
<dbReference type="GO" id="GO:0007165">
    <property type="term" value="P:signal transduction"/>
    <property type="evidence" value="ECO:0007669"/>
    <property type="project" value="UniProtKB-KW"/>
</dbReference>
<evidence type="ECO:0000256" key="7">
    <source>
        <dbReference type="SAM" id="Phobius"/>
    </source>
</evidence>
<evidence type="ECO:0000259" key="8">
    <source>
        <dbReference type="PROSITE" id="PS50111"/>
    </source>
</evidence>
<gene>
    <name evidence="10" type="ORF">SAMN05421867_110110</name>
</gene>
<protein>
    <submittedName>
        <fullName evidence="10">Methyl-accepting chemotaxis protein</fullName>
    </submittedName>
</protein>
<proteinExistence type="inferred from homology"/>
<dbReference type="InterPro" id="IPR024478">
    <property type="entry name" value="HlyB_4HB_MCP"/>
</dbReference>
<evidence type="ECO:0000259" key="9">
    <source>
        <dbReference type="PROSITE" id="PS50885"/>
    </source>
</evidence>